<proteinExistence type="predicted"/>
<evidence type="ECO:0000313" key="1">
    <source>
        <dbReference type="EMBL" id="MBL1409453.1"/>
    </source>
</evidence>
<gene>
    <name evidence="1" type="ORF">JKG61_11885</name>
</gene>
<keyword evidence="2" id="KW-1185">Reference proteome</keyword>
<dbReference type="InterPro" id="IPR032183">
    <property type="entry name" value="PKD-like"/>
</dbReference>
<comment type="caution">
    <text evidence="1">The sequence shown here is derived from an EMBL/GenBank/DDBJ whole genome shotgun (WGS) entry which is preliminary data.</text>
</comment>
<protein>
    <recommendedName>
        <fullName evidence="3">PKD family protein</fullName>
    </recommendedName>
</protein>
<name>A0ABS1R422_9SPHI</name>
<organism evidence="1 2">
    <name type="scientific">Sphingobacterium faecale</name>
    <dbReference type="NCBI Taxonomy" id="2803775"/>
    <lineage>
        <taxon>Bacteria</taxon>
        <taxon>Pseudomonadati</taxon>
        <taxon>Bacteroidota</taxon>
        <taxon>Sphingobacteriia</taxon>
        <taxon>Sphingobacteriales</taxon>
        <taxon>Sphingobacteriaceae</taxon>
        <taxon>Sphingobacterium</taxon>
    </lineage>
</organism>
<dbReference type="Proteomes" id="UP000625283">
    <property type="component" value="Unassembled WGS sequence"/>
</dbReference>
<dbReference type="EMBL" id="JAERTY010000006">
    <property type="protein sequence ID" value="MBL1409453.1"/>
    <property type="molecule type" value="Genomic_DNA"/>
</dbReference>
<dbReference type="RefSeq" id="WP_202103212.1">
    <property type="nucleotide sequence ID" value="NZ_JAERTY010000006.1"/>
</dbReference>
<accession>A0ABS1R422</accession>
<sequence length="506" mass="57933">MSIKQYIVFCISLLALYIAVSCQKDIGNYSYNEMNALDTVYNLPKEVVAKVGKPLEIKTDPKFALDPEFKQENYSFRWYYIGLNEKKVTTFLTLSTEKDLKLPNMGLAAGNYEFFYAITDKNTGVTYTQRFKLKVENEINEGWIMMNEANGVARVDMLVLNSQGGFDLYNNLLSLTGSELKLEGKPVMTYNYSTGLLIGPDQISFGLYLGTDKRTTKVEPNTFKWTYTMDLTYEMFGNIPPNFYAEVIRQKNGGASYMLGNENLYFYERARQIVYSAPLNYISEEKKSFALAPFIATDQMNSVSPAFLYDKTNRRFVKNMNGSTTCITIPDPTDKLFSFSTGMDVMHMRWMAFNGGEIFSVLKDPNSSKKYLARFNATSHDQTYYSEIIGTDIANAERFAFSPEFGYVFYTVGGKLYEYDMVYKTSKLMLDLGGQKISYLDFYEFKKTTKYKDSNKLMVGSYDPSKSDGTEGRLDIYTVPSLNDDLILDQNYSGFGRIKSLTYRER</sequence>
<evidence type="ECO:0008006" key="3">
    <source>
        <dbReference type="Google" id="ProtNLM"/>
    </source>
</evidence>
<evidence type="ECO:0000313" key="2">
    <source>
        <dbReference type="Proteomes" id="UP000625283"/>
    </source>
</evidence>
<dbReference type="Pfam" id="PF16407">
    <property type="entry name" value="PKD_2"/>
    <property type="match status" value="1"/>
</dbReference>
<reference evidence="1 2" key="1">
    <citation type="submission" date="2021-01" db="EMBL/GenBank/DDBJ databases">
        <title>C459-1 draft genome sequence.</title>
        <authorList>
            <person name="Zhang X.-F."/>
        </authorList>
    </citation>
    <scope>NUCLEOTIDE SEQUENCE [LARGE SCALE GENOMIC DNA]</scope>
    <source>
        <strain evidence="2">C459-1</strain>
    </source>
</reference>
<dbReference type="PROSITE" id="PS51257">
    <property type="entry name" value="PROKAR_LIPOPROTEIN"/>
    <property type="match status" value="1"/>
</dbReference>